<dbReference type="PROSITE" id="PS01180">
    <property type="entry name" value="CUB"/>
    <property type="match status" value="4"/>
</dbReference>
<feature type="compositionally biased region" description="Polar residues" evidence="3">
    <location>
        <begin position="329"/>
        <end position="345"/>
    </location>
</feature>
<evidence type="ECO:0000313" key="6">
    <source>
        <dbReference type="EnsemblMetazoa" id="XP_050504132.1"/>
    </source>
</evidence>
<dbReference type="CDD" id="cd00041">
    <property type="entry name" value="CUB"/>
    <property type="match status" value="4"/>
</dbReference>
<keyword evidence="4" id="KW-0732">Signal</keyword>
<dbReference type="PANTHER" id="PTHR47537">
    <property type="entry name" value="CUBILIN"/>
    <property type="match status" value="1"/>
</dbReference>
<organism evidence="6 7">
    <name type="scientific">Diabrotica virgifera virgifera</name>
    <name type="common">western corn rootworm</name>
    <dbReference type="NCBI Taxonomy" id="50390"/>
    <lineage>
        <taxon>Eukaryota</taxon>
        <taxon>Metazoa</taxon>
        <taxon>Ecdysozoa</taxon>
        <taxon>Arthropoda</taxon>
        <taxon>Hexapoda</taxon>
        <taxon>Insecta</taxon>
        <taxon>Pterygota</taxon>
        <taxon>Neoptera</taxon>
        <taxon>Endopterygota</taxon>
        <taxon>Coleoptera</taxon>
        <taxon>Polyphaga</taxon>
        <taxon>Cucujiformia</taxon>
        <taxon>Chrysomeloidea</taxon>
        <taxon>Chrysomelidae</taxon>
        <taxon>Galerucinae</taxon>
        <taxon>Diabroticina</taxon>
        <taxon>Diabroticites</taxon>
        <taxon>Diabrotica</taxon>
    </lineage>
</organism>
<dbReference type="InterPro" id="IPR000859">
    <property type="entry name" value="CUB_dom"/>
</dbReference>
<feature type="domain" description="CUB" evidence="5">
    <location>
        <begin position="467"/>
        <end position="585"/>
    </location>
</feature>
<dbReference type="PANTHER" id="PTHR47537:SF2">
    <property type="entry name" value="CUBILIN"/>
    <property type="match status" value="1"/>
</dbReference>
<dbReference type="SUPFAM" id="SSF49854">
    <property type="entry name" value="Spermadhesin, CUB domain"/>
    <property type="match status" value="4"/>
</dbReference>
<protein>
    <recommendedName>
        <fullName evidence="5">CUB domain-containing protein</fullName>
    </recommendedName>
</protein>
<proteinExistence type="predicted"/>
<sequence>MNNSNAMKLPLYMLIIESTLIAAGVAVHPGCECIIFSKMYGKEKGFFKSPDFPKPYSPNIDCLLYTFIGSTDEIVELSFSDFDLHKTQGNCILGDYLKVFMHLEDVSVNEYTPWEILMCGGYADVPNILYSSGSVLVLEFHSSPYTANSSGFLGTFKFLEKRLFRTDGWKLPSTTCDYEFYSSDHSQLYGKFYSPRFPSSYPKNIRCTYKFQGRRKERIRIIFEEVALQKGDISCLNRADIIRVFDGSRSSDPSIILLCNEETQIEILSTGPDLFIEFVANSDNPGRGFKGKFQFQPSDNVVDSRSPGLPGPHSQSTETEPNVRETRSSCDVTISSDTNRNGTIISPSYPSPYPAKTTCTYEFQGRGKERVQIVFQDFSLYIPNANAKNCDNTDSLAVFIHIDGRIEKIDKFCGTTLPKPIMSNGPRLKLEFQSFYTSRYSRGFKSTYAFMENFGIKTGTQLSTYPCAFEFNSSELSEGFFHSPNYPGFYPRDTECHYFFNGNASERVQLHFYYFDVEGVLPCEAVSASDYVEFSNYLTRDRKFSRYCGQLKEFDVESDRKFFRVTFRSNDRLDGTGFNATFKFVMGKENHGKKLSTSVNATTFIKGTCLLVILSLISLTKINT</sequence>
<dbReference type="InterPro" id="IPR053207">
    <property type="entry name" value="Non-NMDA_GluR_Accessory"/>
</dbReference>
<dbReference type="InterPro" id="IPR035914">
    <property type="entry name" value="Sperma_CUB_dom_sf"/>
</dbReference>
<dbReference type="Gene3D" id="2.60.120.290">
    <property type="entry name" value="Spermadhesin, CUB domain"/>
    <property type="match status" value="4"/>
</dbReference>
<dbReference type="RefSeq" id="XP_050504132.1">
    <property type="nucleotide sequence ID" value="XM_050648175.1"/>
</dbReference>
<comment type="caution">
    <text evidence="2">Lacks conserved residue(s) required for the propagation of feature annotation.</text>
</comment>
<evidence type="ECO:0000256" key="3">
    <source>
        <dbReference type="SAM" id="MobiDB-lite"/>
    </source>
</evidence>
<evidence type="ECO:0000256" key="4">
    <source>
        <dbReference type="SAM" id="SignalP"/>
    </source>
</evidence>
<dbReference type="Pfam" id="PF00431">
    <property type="entry name" value="CUB"/>
    <property type="match status" value="4"/>
</dbReference>
<name>A0ABM5K1R7_DIAVI</name>
<feature type="region of interest" description="Disordered" evidence="3">
    <location>
        <begin position="300"/>
        <end position="351"/>
    </location>
</feature>
<dbReference type="SMART" id="SM00042">
    <property type="entry name" value="CUB"/>
    <property type="match status" value="4"/>
</dbReference>
<reference evidence="6" key="1">
    <citation type="submission" date="2025-05" db="UniProtKB">
        <authorList>
            <consortium name="EnsemblMetazoa"/>
        </authorList>
    </citation>
    <scope>IDENTIFICATION</scope>
</reference>
<accession>A0ABM5K1R7</accession>
<keyword evidence="1" id="KW-1015">Disulfide bond</keyword>
<evidence type="ECO:0000256" key="1">
    <source>
        <dbReference type="ARBA" id="ARBA00023157"/>
    </source>
</evidence>
<feature type="signal peptide" evidence="4">
    <location>
        <begin position="1"/>
        <end position="26"/>
    </location>
</feature>
<evidence type="ECO:0000259" key="5">
    <source>
        <dbReference type="PROSITE" id="PS01180"/>
    </source>
</evidence>
<keyword evidence="7" id="KW-1185">Reference proteome</keyword>
<feature type="domain" description="CUB" evidence="5">
    <location>
        <begin position="31"/>
        <end position="159"/>
    </location>
</feature>
<evidence type="ECO:0000256" key="2">
    <source>
        <dbReference type="PROSITE-ProRule" id="PRU00059"/>
    </source>
</evidence>
<feature type="domain" description="CUB" evidence="5">
    <location>
        <begin position="176"/>
        <end position="296"/>
    </location>
</feature>
<dbReference type="GeneID" id="114325498"/>
<dbReference type="Proteomes" id="UP001652700">
    <property type="component" value="Unplaced"/>
</dbReference>
<evidence type="ECO:0000313" key="7">
    <source>
        <dbReference type="Proteomes" id="UP001652700"/>
    </source>
</evidence>
<dbReference type="EnsemblMetazoa" id="XM_050648175.1">
    <property type="protein sequence ID" value="XP_050504132.1"/>
    <property type="gene ID" value="LOC114325498"/>
</dbReference>
<feature type="chain" id="PRO_5047400150" description="CUB domain-containing protein" evidence="4">
    <location>
        <begin position="27"/>
        <end position="624"/>
    </location>
</feature>
<feature type="domain" description="CUB" evidence="5">
    <location>
        <begin position="330"/>
        <end position="451"/>
    </location>
</feature>